<dbReference type="Proteomes" id="UP000292447">
    <property type="component" value="Chromosome III"/>
</dbReference>
<name>A0A4P6XS46_9ASCO</name>
<keyword evidence="1" id="KW-0862">Zinc</keyword>
<organism evidence="4 5">
    <name type="scientific">Metschnikowia aff. pulcherrima</name>
    <dbReference type="NCBI Taxonomy" id="2163413"/>
    <lineage>
        <taxon>Eukaryota</taxon>
        <taxon>Fungi</taxon>
        <taxon>Dikarya</taxon>
        <taxon>Ascomycota</taxon>
        <taxon>Saccharomycotina</taxon>
        <taxon>Pichiomycetes</taxon>
        <taxon>Metschnikowiaceae</taxon>
        <taxon>Metschnikowia</taxon>
    </lineage>
</organism>
<proteinExistence type="predicted"/>
<evidence type="ECO:0000256" key="1">
    <source>
        <dbReference type="PROSITE-ProRule" id="PRU00042"/>
    </source>
</evidence>
<evidence type="ECO:0000259" key="3">
    <source>
        <dbReference type="PROSITE" id="PS50157"/>
    </source>
</evidence>
<feature type="region of interest" description="Disordered" evidence="2">
    <location>
        <begin position="1"/>
        <end position="20"/>
    </location>
</feature>
<dbReference type="AlphaFoldDB" id="A0A4P6XS46"/>
<dbReference type="PROSITE" id="PS00028">
    <property type="entry name" value="ZINC_FINGER_C2H2_1"/>
    <property type="match status" value="1"/>
</dbReference>
<evidence type="ECO:0000313" key="5">
    <source>
        <dbReference type="Proteomes" id="UP000292447"/>
    </source>
</evidence>
<dbReference type="PROSITE" id="PS50157">
    <property type="entry name" value="ZINC_FINGER_C2H2_2"/>
    <property type="match status" value="1"/>
</dbReference>
<dbReference type="STRING" id="2163413.A0A4P6XS46"/>
<evidence type="ECO:0000313" key="4">
    <source>
        <dbReference type="EMBL" id="QBM88624.1"/>
    </source>
</evidence>
<dbReference type="Gene3D" id="3.30.160.60">
    <property type="entry name" value="Classic Zinc Finger"/>
    <property type="match status" value="1"/>
</dbReference>
<keyword evidence="5" id="KW-1185">Reference proteome</keyword>
<keyword evidence="1" id="KW-0863">Zinc-finger</keyword>
<keyword evidence="1" id="KW-0479">Metal-binding</keyword>
<reference evidence="5" key="1">
    <citation type="submission" date="2019-03" db="EMBL/GenBank/DDBJ databases">
        <title>Snf2 controls pulcherriminic acid biosynthesis and connects pigmentation and antifungal activity of the yeast Metschnikowia pulcherrima.</title>
        <authorList>
            <person name="Gore-Lloyd D."/>
            <person name="Sumann I."/>
            <person name="Brachmann A.O."/>
            <person name="Schneeberger K."/>
            <person name="Ortiz-Merino R.A."/>
            <person name="Moreno-Beltran M."/>
            <person name="Schlaefli M."/>
            <person name="Kirner P."/>
            <person name="Santos Kron A."/>
            <person name="Wolfe K.H."/>
            <person name="Piel J."/>
            <person name="Ahrens C.H."/>
            <person name="Henk D."/>
            <person name="Freimoser F.M."/>
        </authorList>
    </citation>
    <scope>NUCLEOTIDE SEQUENCE [LARGE SCALE GENOMIC DNA]</scope>
    <source>
        <strain evidence="5">APC 1.2</strain>
    </source>
</reference>
<dbReference type="GO" id="GO:0008270">
    <property type="term" value="F:zinc ion binding"/>
    <property type="evidence" value="ECO:0007669"/>
    <property type="project" value="UniProtKB-KW"/>
</dbReference>
<gene>
    <name evidence="4" type="ORF">METSCH_C06010</name>
</gene>
<feature type="domain" description="C2H2-type" evidence="3">
    <location>
        <begin position="149"/>
        <end position="180"/>
    </location>
</feature>
<dbReference type="InterPro" id="IPR013087">
    <property type="entry name" value="Znf_C2H2_type"/>
</dbReference>
<feature type="region of interest" description="Disordered" evidence="2">
    <location>
        <begin position="99"/>
        <end position="133"/>
    </location>
</feature>
<protein>
    <recommendedName>
        <fullName evidence="3">C2H2-type domain-containing protein</fullName>
    </recommendedName>
</protein>
<accession>A0A4P6XS46</accession>
<evidence type="ECO:0000256" key="2">
    <source>
        <dbReference type="SAM" id="MobiDB-lite"/>
    </source>
</evidence>
<dbReference type="EMBL" id="CP034458">
    <property type="protein sequence ID" value="QBM88624.1"/>
    <property type="molecule type" value="Genomic_DNA"/>
</dbReference>
<sequence>MPENADPKGSIPLILNDQKTPTTVPPLALLGLHPADPRPSPAPAYDQIRQFSAYQLYVPQHHYYASPPQQYYMPYGQPNYYHVPYHGYHQANMVPMSPGPMPQAFSTPPAPQNRPPQNRLRSAPQATVATEPPKARRFRRRYYQIYRKYTCSYPGCTKSYGSLNHLNTHIVTKKHGKRKCKMDFERSNPVAEAHAGHAAVDGPRPELMPNLAYPQIPAPNQSLSPPQNMMERGMVGTNTPPPYAPGWMVPGQTLPAILPQGEKKPKLPLLPSIVGQHM</sequence>